<accession>A0A4S2H1Q8</accession>
<dbReference type="GO" id="GO:0046872">
    <property type="term" value="F:metal ion binding"/>
    <property type="evidence" value="ECO:0007669"/>
    <property type="project" value="UniProtKB-KW"/>
</dbReference>
<evidence type="ECO:0000313" key="7">
    <source>
        <dbReference type="EMBL" id="TGY89238.1"/>
    </source>
</evidence>
<dbReference type="RefSeq" id="WP_135995778.1">
    <property type="nucleotide sequence ID" value="NZ_CP071057.1"/>
</dbReference>
<evidence type="ECO:0000313" key="8">
    <source>
        <dbReference type="Proteomes" id="UP000308054"/>
    </source>
</evidence>
<name>A0A4S2H1Q8_9PROT</name>
<protein>
    <recommendedName>
        <fullName evidence="9">Acylase</fullName>
    </recommendedName>
</protein>
<comment type="cofactor">
    <cofactor evidence="6">
        <name>Ca(2+)</name>
        <dbReference type="ChEBI" id="CHEBI:29108"/>
    </cofactor>
    <text evidence="6">Binds 1 Ca(2+) ion per dimer.</text>
</comment>
<dbReference type="InterPro" id="IPR043147">
    <property type="entry name" value="Penicillin_amidase_A-knob"/>
</dbReference>
<feature type="binding site" evidence="6">
    <location>
        <position position="292"/>
    </location>
    <ligand>
        <name>Ca(2+)</name>
        <dbReference type="ChEBI" id="CHEBI:29108"/>
    </ligand>
</feature>
<sequence length="716" mass="77813">MRTSHIITLAAGGLLVGGIGAAFALGLRLAPLEGRSFDRDAAVAAAGAYSAEIARDAWGVPRVIGETDADAAFGLAFAHAEDDFETIQGSLRAGLGAHMLARNEEEAKTSYLVQLLKIREDVAERYETDLSPGTRAFAEGYAAGLNLYAARHPHEIVERDLFPVTGEDVIALSAFFSPLFYGFGEAVGGIMAPEVERDPSRGQELQVYLQDGPDTELGSNAIAVAPHRSADGATRLVVNSHQPTEGALAWYEAQVVSDEGLNFAGGLFPGSPALHLGTNPDLGFAATVNYPDLIDVYRLELTGDGEAYVLDGEARAFERATATMTVRLWGPFAWRVTRPLEWSVHGPVFRTAHGTYALRYATMGDIRFGEQAYRMMRARSVAEFEAALEMGAMGNTNRIAADREGRIARYYLARMPDRPAVPGLDWRGILPGDRSDLVWQDFAPLSALPHMVDPAAGYVLESNHSPFAVTLTQEDPDAEDYPPQFGIETVMTNRALRATGLFADDGDGLTSREELLGVKYDDRYDRESEAAALRQAILDHPWSDPLHQEAARIAAGWDLGAQAENRGAAIVLLCWYLKEGDVLEDVPNSLPRAAEWLMTHHGRLDPEWGEVNRLVRGEVSLPLDGGPDTLRAVYGRPAEDGTLHMVAGDGLTMVVEWSDSGEQSVFAVHQYGSSNRPGTGHFTSQMQMFAEEDFRPVPMSEAGIRAAAVRVYRPGE</sequence>
<dbReference type="EMBL" id="SRXW01000002">
    <property type="protein sequence ID" value="TGY89238.1"/>
    <property type="molecule type" value="Genomic_DNA"/>
</dbReference>
<evidence type="ECO:0000256" key="6">
    <source>
        <dbReference type="PIRSR" id="PIRSR001227-2"/>
    </source>
</evidence>
<dbReference type="InterPro" id="IPR014395">
    <property type="entry name" value="Pen/GL7ACA/AHL_acylase"/>
</dbReference>
<dbReference type="InterPro" id="IPR023343">
    <property type="entry name" value="Penicillin_amidase_dom1"/>
</dbReference>
<dbReference type="PANTHER" id="PTHR34218:SF3">
    <property type="entry name" value="ACYL-HOMOSERINE LACTONE ACYLASE PVDQ"/>
    <property type="match status" value="1"/>
</dbReference>
<dbReference type="SUPFAM" id="SSF56235">
    <property type="entry name" value="N-terminal nucleophile aminohydrolases (Ntn hydrolases)"/>
    <property type="match status" value="1"/>
</dbReference>
<feature type="active site" description="Nucleophile" evidence="5">
    <location>
        <position position="219"/>
    </location>
</feature>
<keyword evidence="4" id="KW-0865">Zymogen</keyword>
<dbReference type="PIRSF" id="PIRSF001227">
    <property type="entry name" value="Pen_acylase"/>
    <property type="match status" value="1"/>
</dbReference>
<dbReference type="InterPro" id="IPR043146">
    <property type="entry name" value="Penicillin_amidase_N_B-knob"/>
</dbReference>
<dbReference type="AlphaFoldDB" id="A0A4S2H1Q8"/>
<dbReference type="Gene3D" id="1.10.439.10">
    <property type="entry name" value="Penicillin Amidohydrolase, domain 1"/>
    <property type="match status" value="1"/>
</dbReference>
<dbReference type="Gene3D" id="3.60.20.10">
    <property type="entry name" value="Glutamine Phosphoribosylpyrophosphate, subunit 1, domain 1"/>
    <property type="match status" value="1"/>
</dbReference>
<dbReference type="Gene3D" id="2.30.120.10">
    <property type="match status" value="1"/>
</dbReference>
<reference evidence="7 8" key="1">
    <citation type="journal article" date="2017" name="Int. J. Syst. Evol. Microbiol.">
        <title>Marinicauda algicola sp. nov., isolated from a marine red alga Rhodosorus marinus.</title>
        <authorList>
            <person name="Jeong S.E."/>
            <person name="Jeon S.H."/>
            <person name="Chun B.H."/>
            <person name="Kim D.W."/>
            <person name="Jeon C.O."/>
        </authorList>
    </citation>
    <scope>NUCLEOTIDE SEQUENCE [LARGE SCALE GENOMIC DNA]</scope>
    <source>
        <strain evidence="7 8">JCM 31718</strain>
    </source>
</reference>
<keyword evidence="2" id="KW-0732">Signal</keyword>
<gene>
    <name evidence="7" type="ORF">E5163_08960</name>
</gene>
<proteinExistence type="inferred from homology"/>
<keyword evidence="3" id="KW-0378">Hydrolase</keyword>
<feature type="binding site" evidence="6">
    <location>
        <position position="295"/>
    </location>
    <ligand>
        <name>Ca(2+)</name>
        <dbReference type="ChEBI" id="CHEBI:29108"/>
    </ligand>
</feature>
<evidence type="ECO:0000256" key="3">
    <source>
        <dbReference type="ARBA" id="ARBA00022801"/>
    </source>
</evidence>
<dbReference type="OrthoDB" id="9760084at2"/>
<comment type="caution">
    <text evidence="7">The sequence shown here is derived from an EMBL/GenBank/DDBJ whole genome shotgun (WGS) entry which is preliminary data.</text>
</comment>
<evidence type="ECO:0000256" key="2">
    <source>
        <dbReference type="ARBA" id="ARBA00022729"/>
    </source>
</evidence>
<dbReference type="GO" id="GO:0017000">
    <property type="term" value="P:antibiotic biosynthetic process"/>
    <property type="evidence" value="ECO:0007669"/>
    <property type="project" value="InterPro"/>
</dbReference>
<dbReference type="InterPro" id="IPR029055">
    <property type="entry name" value="Ntn_hydrolases_N"/>
</dbReference>
<keyword evidence="6" id="KW-0479">Metal-binding</keyword>
<comment type="similarity">
    <text evidence="1">Belongs to the peptidase S45 family.</text>
</comment>
<evidence type="ECO:0000256" key="5">
    <source>
        <dbReference type="PIRSR" id="PIRSR001227-1"/>
    </source>
</evidence>
<dbReference type="Pfam" id="PF01804">
    <property type="entry name" value="Penicil_amidase"/>
    <property type="match status" value="1"/>
</dbReference>
<dbReference type="GO" id="GO:0016811">
    <property type="term" value="F:hydrolase activity, acting on carbon-nitrogen (but not peptide) bonds, in linear amides"/>
    <property type="evidence" value="ECO:0007669"/>
    <property type="project" value="InterPro"/>
</dbReference>
<evidence type="ECO:0008006" key="9">
    <source>
        <dbReference type="Google" id="ProtNLM"/>
    </source>
</evidence>
<keyword evidence="8" id="KW-1185">Reference proteome</keyword>
<dbReference type="PANTHER" id="PTHR34218">
    <property type="entry name" value="PEPTIDASE S45 PENICILLIN AMIDASE"/>
    <property type="match status" value="1"/>
</dbReference>
<evidence type="ECO:0000256" key="1">
    <source>
        <dbReference type="ARBA" id="ARBA00006586"/>
    </source>
</evidence>
<keyword evidence="6" id="KW-0106">Calcium</keyword>
<dbReference type="Proteomes" id="UP000308054">
    <property type="component" value="Unassembled WGS sequence"/>
</dbReference>
<dbReference type="InterPro" id="IPR002692">
    <property type="entry name" value="S45"/>
</dbReference>
<organism evidence="7 8">
    <name type="scientific">Marinicauda algicola</name>
    <dbReference type="NCBI Taxonomy" id="2029849"/>
    <lineage>
        <taxon>Bacteria</taxon>
        <taxon>Pseudomonadati</taxon>
        <taxon>Pseudomonadota</taxon>
        <taxon>Alphaproteobacteria</taxon>
        <taxon>Maricaulales</taxon>
        <taxon>Maricaulaceae</taxon>
        <taxon>Marinicauda</taxon>
    </lineage>
</organism>
<evidence type="ECO:0000256" key="4">
    <source>
        <dbReference type="ARBA" id="ARBA00023145"/>
    </source>
</evidence>
<dbReference type="Gene3D" id="1.10.1400.10">
    <property type="match status" value="1"/>
</dbReference>